<keyword evidence="1" id="KW-0812">Transmembrane</keyword>
<evidence type="ECO:0000313" key="2">
    <source>
        <dbReference type="EMBL" id="MPN40908.1"/>
    </source>
</evidence>
<reference evidence="2" key="1">
    <citation type="submission" date="2019-08" db="EMBL/GenBank/DDBJ databases">
        <authorList>
            <person name="Kucharzyk K."/>
            <person name="Murdoch R.W."/>
            <person name="Higgins S."/>
            <person name="Loffler F."/>
        </authorList>
    </citation>
    <scope>NUCLEOTIDE SEQUENCE</scope>
</reference>
<keyword evidence="1" id="KW-0472">Membrane</keyword>
<sequence>MTGDNYMHPISVDYIGIFSIFYSLFMLGLIELQTRQNNEPNKFKQF</sequence>
<dbReference type="EMBL" id="VSSQ01097628">
    <property type="protein sequence ID" value="MPN40908.1"/>
    <property type="molecule type" value="Genomic_DNA"/>
</dbReference>
<comment type="caution">
    <text evidence="2">The sequence shown here is derived from an EMBL/GenBank/DDBJ whole genome shotgun (WGS) entry which is preliminary data.</text>
</comment>
<keyword evidence="1" id="KW-1133">Transmembrane helix</keyword>
<proteinExistence type="predicted"/>
<feature type="transmembrane region" description="Helical" evidence="1">
    <location>
        <begin position="12"/>
        <end position="32"/>
    </location>
</feature>
<evidence type="ECO:0000256" key="1">
    <source>
        <dbReference type="SAM" id="Phobius"/>
    </source>
</evidence>
<accession>A0A645HPE0</accession>
<organism evidence="2">
    <name type="scientific">bioreactor metagenome</name>
    <dbReference type="NCBI Taxonomy" id="1076179"/>
    <lineage>
        <taxon>unclassified sequences</taxon>
        <taxon>metagenomes</taxon>
        <taxon>ecological metagenomes</taxon>
    </lineage>
</organism>
<name>A0A645HPE0_9ZZZZ</name>
<dbReference type="AlphaFoldDB" id="A0A645HPE0"/>
<gene>
    <name evidence="2" type="ORF">SDC9_188448</name>
</gene>
<protein>
    <submittedName>
        <fullName evidence="2">Uncharacterized protein</fullName>
    </submittedName>
</protein>